<accession>A0A5J4PV41</accession>
<evidence type="ECO:0000313" key="1">
    <source>
        <dbReference type="EMBL" id="KAA6312992.1"/>
    </source>
</evidence>
<comment type="caution">
    <text evidence="1">The sequence shown here is derived from an EMBL/GenBank/DDBJ whole genome shotgun (WGS) entry which is preliminary data.</text>
</comment>
<gene>
    <name evidence="1" type="ORF">EZS27_036166</name>
</gene>
<reference evidence="1" key="1">
    <citation type="submission" date="2019-03" db="EMBL/GenBank/DDBJ databases">
        <title>Single cell metagenomics reveals metabolic interactions within the superorganism composed of flagellate Streblomastix strix and complex community of Bacteroidetes bacteria on its surface.</title>
        <authorList>
            <person name="Treitli S.C."/>
            <person name="Kolisko M."/>
            <person name="Husnik F."/>
            <person name="Keeling P."/>
            <person name="Hampl V."/>
        </authorList>
    </citation>
    <scope>NUCLEOTIDE SEQUENCE</scope>
    <source>
        <strain evidence="1">STM</strain>
    </source>
</reference>
<proteinExistence type="predicted"/>
<name>A0A5J4PV41_9ZZZZ</name>
<feature type="non-terminal residue" evidence="1">
    <location>
        <position position="38"/>
    </location>
</feature>
<sequence>MKTFNIKAIKPNLPFHIAHQNVTFPSVQEFINPNFHYQ</sequence>
<dbReference type="AlphaFoldDB" id="A0A5J4PV41"/>
<organism evidence="1">
    <name type="scientific">termite gut metagenome</name>
    <dbReference type="NCBI Taxonomy" id="433724"/>
    <lineage>
        <taxon>unclassified sequences</taxon>
        <taxon>metagenomes</taxon>
        <taxon>organismal metagenomes</taxon>
    </lineage>
</organism>
<protein>
    <submittedName>
        <fullName evidence="1">Uncharacterized protein</fullName>
    </submittedName>
</protein>
<dbReference type="EMBL" id="SNRY01006262">
    <property type="protein sequence ID" value="KAA6312992.1"/>
    <property type="molecule type" value="Genomic_DNA"/>
</dbReference>